<organism evidence="1 3">
    <name type="scientific">Clostridium septicum</name>
    <dbReference type="NCBI Taxonomy" id="1504"/>
    <lineage>
        <taxon>Bacteria</taxon>
        <taxon>Bacillati</taxon>
        <taxon>Bacillota</taxon>
        <taxon>Clostridia</taxon>
        <taxon>Eubacteriales</taxon>
        <taxon>Clostridiaceae</taxon>
        <taxon>Clostridium</taxon>
    </lineage>
</organism>
<accession>A0A9N7JMV1</accession>
<dbReference type="EMBL" id="CP023671">
    <property type="protein sequence ID" value="AYE35328.1"/>
    <property type="molecule type" value="Genomic_DNA"/>
</dbReference>
<reference evidence="1 3" key="1">
    <citation type="submission" date="2017-09" db="EMBL/GenBank/DDBJ databases">
        <authorList>
            <person name="Thomas P."/>
            <person name="Seyboldt C."/>
        </authorList>
    </citation>
    <scope>NUCLEOTIDE SEQUENCE [LARGE SCALE GENOMIC DNA]</scope>
    <source>
        <strain evidence="1 3">DSM 7534</strain>
    </source>
</reference>
<reference evidence="2" key="2">
    <citation type="submission" date="2022-06" db="EMBL/GenBank/DDBJ databases">
        <authorList>
            <person name="Holder M.E."/>
            <person name="Ajami N.J."/>
            <person name="Petrosino J.F."/>
        </authorList>
    </citation>
    <scope>NUCLEOTIDE SEQUENCE</scope>
    <source>
        <strain evidence="2">RMA 8861</strain>
    </source>
</reference>
<dbReference type="Proteomes" id="UP001055437">
    <property type="component" value="Chromosome"/>
</dbReference>
<dbReference type="GeneID" id="303561667"/>
<evidence type="ECO:0000313" key="1">
    <source>
        <dbReference type="EMBL" id="AYE35328.1"/>
    </source>
</evidence>
<dbReference type="Proteomes" id="UP000280586">
    <property type="component" value="Chromosome"/>
</dbReference>
<protein>
    <submittedName>
        <fullName evidence="1">Uncharacterized protein</fullName>
    </submittedName>
</protein>
<dbReference type="AlphaFoldDB" id="A0A9N7JMV1"/>
<dbReference type="RefSeq" id="WP_066677503.1">
    <property type="nucleotide sequence ID" value="NZ_CABMIZ010000028.1"/>
</dbReference>
<gene>
    <name evidence="1" type="ORF">CP523_13325</name>
    <name evidence="2" type="ORF">NH397_05720</name>
</gene>
<proteinExistence type="predicted"/>
<dbReference type="KEGG" id="csep:CP523_13325"/>
<sequence>MSNKLSVCHKRVKYTSYELVREVKKIVDKYNNVEECAKHYKVSEELIKNILKNSRILTFEMYKVISLMLNKSIKELTEIENVSLIPQFRGLKEEEQVEDLIEFANNIFEEIIINSKLRG</sequence>
<name>A0A9N7JMV1_CLOSE</name>
<dbReference type="EMBL" id="CP099799">
    <property type="protein sequence ID" value="USS01927.1"/>
    <property type="molecule type" value="Genomic_DNA"/>
</dbReference>
<evidence type="ECO:0000313" key="4">
    <source>
        <dbReference type="Proteomes" id="UP001055437"/>
    </source>
</evidence>
<keyword evidence="4" id="KW-1185">Reference proteome</keyword>
<evidence type="ECO:0000313" key="2">
    <source>
        <dbReference type="EMBL" id="USS01927.1"/>
    </source>
</evidence>
<evidence type="ECO:0000313" key="3">
    <source>
        <dbReference type="Proteomes" id="UP000280586"/>
    </source>
</evidence>